<dbReference type="Proteomes" id="UP000504629">
    <property type="component" value="Unplaced"/>
</dbReference>
<reference evidence="2" key="1">
    <citation type="submission" date="2025-08" db="UniProtKB">
        <authorList>
            <consortium name="RefSeq"/>
        </authorList>
    </citation>
    <scope>IDENTIFICATION</scope>
    <source>
        <tissue evidence="2">Silk gland</tissue>
    </source>
</reference>
<dbReference type="AlphaFoldDB" id="A0A6J2K5C7"/>
<dbReference type="GeneID" id="114247423"/>
<accession>A0A6J2K5C7</accession>
<dbReference type="OrthoDB" id="7446204at2759"/>
<gene>
    <name evidence="2" type="primary">LOC114247423</name>
</gene>
<dbReference type="KEGG" id="bman:114247423"/>
<name>A0A6J2K5C7_BOMMA</name>
<organism evidence="1 2">
    <name type="scientific">Bombyx mandarina</name>
    <name type="common">Wild silk moth</name>
    <name type="synonym">Wild silkworm</name>
    <dbReference type="NCBI Taxonomy" id="7092"/>
    <lineage>
        <taxon>Eukaryota</taxon>
        <taxon>Metazoa</taxon>
        <taxon>Ecdysozoa</taxon>
        <taxon>Arthropoda</taxon>
        <taxon>Hexapoda</taxon>
        <taxon>Insecta</taxon>
        <taxon>Pterygota</taxon>
        <taxon>Neoptera</taxon>
        <taxon>Endopterygota</taxon>
        <taxon>Lepidoptera</taxon>
        <taxon>Glossata</taxon>
        <taxon>Ditrysia</taxon>
        <taxon>Bombycoidea</taxon>
        <taxon>Bombycidae</taxon>
        <taxon>Bombycinae</taxon>
        <taxon>Bombyx</taxon>
    </lineage>
</organism>
<evidence type="ECO:0000313" key="1">
    <source>
        <dbReference type="Proteomes" id="UP000504629"/>
    </source>
</evidence>
<proteinExistence type="predicted"/>
<keyword evidence="1" id="KW-1185">Reference proteome</keyword>
<evidence type="ECO:0000313" key="2">
    <source>
        <dbReference type="RefSeq" id="XP_028036192.1"/>
    </source>
</evidence>
<sequence length="512" mass="58056">METTTSIKPKTLAELLPGLSGIITKDAMQTLTARKKPRSMAQTSTAEKVMKPLTIAEMRTEILALKVRSPKRPVQAMTSAKKRNWNSSVKVDNKKISHTANGQMKHDSVRKVLNFQPKPKAVSNPTPVETPKFPKPEFKQKKSTLLQANNNLRISGICKIPETPLISTEPIRQMKSIANKENILNPQRLTNINKKLNNPTIVNHKFVVPEVMDTPKSNVSWKSSCDASFLMKEKEIHDVEEITKALCQEQILENIAEVSPPVSTPFKEYRNVKEYFNNSNEQAENSASFNDTIMCFEKPCLKNENNEREESVIVSLCNMLNKATAIEPENTSTELQRLLEVKKQTELNIRMIENGIQTLDNIKKSHLKSLEYITKLLKEKQNGHTVTDSHCNNTLTELTKKTAKLTIEQSPGNSVIVKSGSTKSPIYKIPKKNQCLRKKVFYKSMPNVSNSFALTPDKKLKDKALSVYMEMKEHMNFLNTPVTKKNNPEVLDTPMVTSHNLQRQLDKLYTEN</sequence>
<dbReference type="RefSeq" id="XP_028036192.1">
    <property type="nucleotide sequence ID" value="XM_028180391.1"/>
</dbReference>
<protein>
    <submittedName>
        <fullName evidence="2">Uncharacterized protein LOC114247423</fullName>
    </submittedName>
</protein>